<evidence type="ECO:0000313" key="4">
    <source>
        <dbReference type="Proteomes" id="UP000324222"/>
    </source>
</evidence>
<evidence type="ECO:0000313" key="3">
    <source>
        <dbReference type="EMBL" id="MPC71274.1"/>
    </source>
</evidence>
<keyword evidence="4" id="KW-1185">Reference proteome</keyword>
<dbReference type="PANTHER" id="PTHR23300:SF0">
    <property type="entry name" value="METHANETHIOL OXIDASE"/>
    <property type="match status" value="1"/>
</dbReference>
<protein>
    <submittedName>
        <fullName evidence="3">Selenium-binding protein 2</fullName>
    </submittedName>
</protein>
<dbReference type="Pfam" id="PF05694">
    <property type="entry name" value="SBP56"/>
    <property type="match status" value="1"/>
</dbReference>
<evidence type="ECO:0000256" key="1">
    <source>
        <dbReference type="ARBA" id="ARBA00005606"/>
    </source>
</evidence>
<dbReference type="OrthoDB" id="10252446at2759"/>
<comment type="similarity">
    <text evidence="1">Belongs to the selenium-binding protein family.</text>
</comment>
<dbReference type="PANTHER" id="PTHR23300">
    <property type="entry name" value="METHANETHIOL OXIDASE"/>
    <property type="match status" value="1"/>
</dbReference>
<dbReference type="EMBL" id="VSRR010032612">
    <property type="protein sequence ID" value="MPC71274.1"/>
    <property type="molecule type" value="Genomic_DNA"/>
</dbReference>
<comment type="caution">
    <text evidence="3">The sequence shown here is derived from an EMBL/GenBank/DDBJ whole genome shotgun (WGS) entry which is preliminary data.</text>
</comment>
<evidence type="ECO:0000256" key="2">
    <source>
        <dbReference type="ARBA" id="ARBA00023266"/>
    </source>
</evidence>
<proteinExistence type="inferred from homology"/>
<gene>
    <name evidence="3" type="primary">Selenbp2_0</name>
    <name evidence="3" type="ORF">E2C01_065546</name>
</gene>
<dbReference type="InterPro" id="IPR008826">
    <property type="entry name" value="Se-bd"/>
</dbReference>
<keyword evidence="2" id="KW-0711">Selenium</keyword>
<dbReference type="AlphaFoldDB" id="A0A5B7HS15"/>
<name>A0A5B7HS15_PORTR</name>
<dbReference type="GO" id="GO:0008430">
    <property type="term" value="F:selenium binding"/>
    <property type="evidence" value="ECO:0007669"/>
    <property type="project" value="InterPro"/>
</dbReference>
<dbReference type="Proteomes" id="UP000324222">
    <property type="component" value="Unassembled WGS sequence"/>
</dbReference>
<accession>A0A5B7HS15</accession>
<sequence length="81" mass="8873">MPALGSSRVYIIDISSERNPKLFKIIEPEILKSNGVSHPHTTHCLPNGQVMLSTLGDAQGKAKGSFITFDSYTFEHTVLSL</sequence>
<organism evidence="3 4">
    <name type="scientific">Portunus trituberculatus</name>
    <name type="common">Swimming crab</name>
    <name type="synonym">Neptunus trituberculatus</name>
    <dbReference type="NCBI Taxonomy" id="210409"/>
    <lineage>
        <taxon>Eukaryota</taxon>
        <taxon>Metazoa</taxon>
        <taxon>Ecdysozoa</taxon>
        <taxon>Arthropoda</taxon>
        <taxon>Crustacea</taxon>
        <taxon>Multicrustacea</taxon>
        <taxon>Malacostraca</taxon>
        <taxon>Eumalacostraca</taxon>
        <taxon>Eucarida</taxon>
        <taxon>Decapoda</taxon>
        <taxon>Pleocyemata</taxon>
        <taxon>Brachyura</taxon>
        <taxon>Eubrachyura</taxon>
        <taxon>Portunoidea</taxon>
        <taxon>Portunidae</taxon>
        <taxon>Portuninae</taxon>
        <taxon>Portunus</taxon>
    </lineage>
</organism>
<reference evidence="3 4" key="1">
    <citation type="submission" date="2019-05" db="EMBL/GenBank/DDBJ databases">
        <title>Another draft genome of Portunus trituberculatus and its Hox gene families provides insights of decapod evolution.</title>
        <authorList>
            <person name="Jeong J.-H."/>
            <person name="Song I."/>
            <person name="Kim S."/>
            <person name="Choi T."/>
            <person name="Kim D."/>
            <person name="Ryu S."/>
            <person name="Kim W."/>
        </authorList>
    </citation>
    <scope>NUCLEOTIDE SEQUENCE [LARGE SCALE GENOMIC DNA]</scope>
    <source>
        <tissue evidence="3">Muscle</tissue>
    </source>
</reference>